<accession>A0A6P4ZYW9</accession>
<feature type="region of interest" description="Disordered" evidence="1">
    <location>
        <begin position="1"/>
        <end position="46"/>
    </location>
</feature>
<evidence type="ECO:0000313" key="2">
    <source>
        <dbReference type="Proteomes" id="UP000515135"/>
    </source>
</evidence>
<evidence type="ECO:0000256" key="1">
    <source>
        <dbReference type="SAM" id="MobiDB-lite"/>
    </source>
</evidence>
<dbReference type="KEGG" id="bbel:109481153"/>
<dbReference type="Proteomes" id="UP000515135">
    <property type="component" value="Unplaced"/>
</dbReference>
<dbReference type="GeneID" id="109481153"/>
<gene>
    <name evidence="3" type="primary">LOC109481153</name>
</gene>
<protein>
    <submittedName>
        <fullName evidence="3">Uncharacterized protein LOC109481153</fullName>
    </submittedName>
</protein>
<proteinExistence type="predicted"/>
<reference evidence="3" key="1">
    <citation type="submission" date="2025-08" db="UniProtKB">
        <authorList>
            <consortium name="RefSeq"/>
        </authorList>
    </citation>
    <scope>IDENTIFICATION</scope>
    <source>
        <tissue evidence="3">Gonad</tissue>
    </source>
</reference>
<dbReference type="AlphaFoldDB" id="A0A6P4ZYW9"/>
<name>A0A6P4ZYW9_BRABE</name>
<dbReference type="OrthoDB" id="9995167at2759"/>
<feature type="compositionally biased region" description="Polar residues" evidence="1">
    <location>
        <begin position="242"/>
        <end position="255"/>
    </location>
</feature>
<keyword evidence="2" id="KW-1185">Reference proteome</keyword>
<evidence type="ECO:0000313" key="3">
    <source>
        <dbReference type="RefSeq" id="XP_019639214.1"/>
    </source>
</evidence>
<feature type="region of interest" description="Disordered" evidence="1">
    <location>
        <begin position="242"/>
        <end position="261"/>
    </location>
</feature>
<dbReference type="RefSeq" id="XP_019639214.1">
    <property type="nucleotide sequence ID" value="XM_019783655.1"/>
</dbReference>
<sequence>MATSPAVKRMTFGSDVLFGGGSTLPTGSPSLYDPEPLSSEGPAYQLPSHWYQQPDVFTDEDHQRMAQGSLQDKNHRTNQKLTEMEGNKQLSQAGGGEDVQILEVDLEEMSQPICTEHDQESCSQGLVPQEPTASCQKYQDMQVCGYEEMSTVQSTDNYSQDCSVEDEQLLPEAETLRQLDGVLREQMNEEIEHFRSNLHSLLTDHYLRHRYFLNSGNLSSDSEVPYGPQSAIPMSDSLCSSGSEACTTSESQASDNENRYGIDIPATVPDRGQEEHLKQQYLISMLTSASIITNALRKKEYSV</sequence>
<organism evidence="2 3">
    <name type="scientific">Branchiostoma belcheri</name>
    <name type="common">Amphioxus</name>
    <dbReference type="NCBI Taxonomy" id="7741"/>
    <lineage>
        <taxon>Eukaryota</taxon>
        <taxon>Metazoa</taxon>
        <taxon>Chordata</taxon>
        <taxon>Cephalochordata</taxon>
        <taxon>Leptocardii</taxon>
        <taxon>Amphioxiformes</taxon>
        <taxon>Branchiostomatidae</taxon>
        <taxon>Branchiostoma</taxon>
    </lineage>
</organism>